<keyword evidence="2" id="KW-1185">Reference proteome</keyword>
<organism evidence="1 2">
    <name type="scientific">Pneumocystis oryctolagi</name>
    <dbReference type="NCBI Taxonomy" id="42067"/>
    <lineage>
        <taxon>Eukaryota</taxon>
        <taxon>Fungi</taxon>
        <taxon>Dikarya</taxon>
        <taxon>Ascomycota</taxon>
        <taxon>Taphrinomycotina</taxon>
        <taxon>Pneumocystomycetes</taxon>
        <taxon>Pneumocystaceae</taxon>
        <taxon>Pneumocystis</taxon>
    </lineage>
</organism>
<dbReference type="EMBL" id="JABTEG010000004">
    <property type="protein sequence ID" value="KAG4305348.1"/>
    <property type="molecule type" value="Genomic_DNA"/>
</dbReference>
<protein>
    <submittedName>
        <fullName evidence="1">Uncharacterized protein</fullName>
    </submittedName>
</protein>
<evidence type="ECO:0000313" key="2">
    <source>
        <dbReference type="Proteomes" id="UP000768646"/>
    </source>
</evidence>
<comment type="caution">
    <text evidence="1">The sequence shown here is derived from an EMBL/GenBank/DDBJ whole genome shotgun (WGS) entry which is preliminary data.</text>
</comment>
<sequence>MLSNLNRARETNVLLRTVMPVIFIIIFPISIAIIVLIFIHQKHRRRILKEDHESSCEHIKSGFRQRSKVLLFLSSFFCLKKQKLQTNIRKHHSQESSFNDTIPDNYLPPVLFPSQKDLNFFERTFHKNLNDTRYHTGIST</sequence>
<evidence type="ECO:0000313" key="1">
    <source>
        <dbReference type="EMBL" id="KAG4305348.1"/>
    </source>
</evidence>
<proteinExistence type="predicted"/>
<dbReference type="Proteomes" id="UP000768646">
    <property type="component" value="Unassembled WGS sequence"/>
</dbReference>
<accession>A0ACB7CEH9</accession>
<name>A0ACB7CEH9_9ASCO</name>
<gene>
    <name evidence="1" type="ORF">PORY_001518</name>
</gene>
<reference evidence="1 2" key="1">
    <citation type="journal article" date="2021" name="Commun. Biol.">
        <title>Genomic insights into the host specific adaptation of the Pneumocystis genus.</title>
        <authorList>
            <person name="Cisse O.H."/>
            <person name="Ma L."/>
            <person name="Dekker J.P."/>
            <person name="Khil P.P."/>
            <person name="Youn J.-H."/>
            <person name="Brenchley J.M."/>
            <person name="Blair R."/>
            <person name="Pahar B."/>
            <person name="Chabe M."/>
            <person name="Van Rompay K.K.A."/>
            <person name="Keesler R."/>
            <person name="Sukura A."/>
            <person name="Hirsch V."/>
            <person name="Kutty G."/>
            <person name="Liu Y."/>
            <person name="Peng L."/>
            <person name="Chen J."/>
            <person name="Song J."/>
            <person name="Weissenbacher-Lang C."/>
            <person name="Xu J."/>
            <person name="Upham N.S."/>
            <person name="Stajich J.E."/>
            <person name="Cuomo C.A."/>
            <person name="Cushion M.T."/>
            <person name="Kovacs J.A."/>
        </authorList>
    </citation>
    <scope>NUCLEOTIDE SEQUENCE [LARGE SCALE GENOMIC DNA]</scope>
    <source>
        <strain evidence="1 2">RABM</strain>
    </source>
</reference>